<feature type="coiled-coil region" evidence="1">
    <location>
        <begin position="221"/>
        <end position="274"/>
    </location>
</feature>
<gene>
    <name evidence="4" type="ORF">GCM10014715_71160</name>
</gene>
<feature type="transmembrane region" description="Helical" evidence="3">
    <location>
        <begin position="458"/>
        <end position="478"/>
    </location>
</feature>
<name>A0A919AI57_9ACTN</name>
<feature type="compositionally biased region" description="Basic and acidic residues" evidence="2">
    <location>
        <begin position="61"/>
        <end position="85"/>
    </location>
</feature>
<sequence length="522" mass="56914">MIDSTTTRRDESAPVPPATTLSPAEVRAERRRVIESIRALRRLLDRRRAFELADRRRLNREARDRDRAEAAHGKALQRIRERQVRQETSLSRQLDGLDGKRESQEKRALAVLRRESIERMLGSTYLTASQVNGIGAGLIRDLAAQGIRTAADFDRVSWGKAQSGKGGEVLYIHRTKGGKVHINGIGEHRGRPLLAWRQSAAARAEARAPRELPPDERHRIAEIIEAERKRLQQELAQAPRTAEAARAEAVQAHAEALDRLADDHREAADRAAERRAEFDAMAEQLLALQAQLSAHMDQYGDAGRRVRRAQTRALRPLPDAPSLPAVPSPRGPSDSERRTSAATRPEVSLTQADPTKVSPTKVSPTKVSPTKVSLAKVSGPKTAYGARPEPVPGVRAGLGWLVPIVFFTMTAIAGVGEQDATAPLWFRIGTRLVAAAILADLLRLWIPRRRWRTAAPMPPGTGPLTTGTLLALAASGMFPDPELSTNGAPWAVSVVSVFFLVGGALLRTGTGKDKSTGKGKEA</sequence>
<keyword evidence="3" id="KW-0472">Membrane</keyword>
<feature type="compositionally biased region" description="Basic and acidic residues" evidence="2">
    <location>
        <begin position="1"/>
        <end position="12"/>
    </location>
</feature>
<feature type="compositionally biased region" description="Pro residues" evidence="2">
    <location>
        <begin position="318"/>
        <end position="330"/>
    </location>
</feature>
<feature type="transmembrane region" description="Helical" evidence="3">
    <location>
        <begin position="490"/>
        <end position="508"/>
    </location>
</feature>
<keyword evidence="3" id="KW-0812">Transmembrane</keyword>
<feature type="compositionally biased region" description="Polar residues" evidence="2">
    <location>
        <begin position="348"/>
        <end position="371"/>
    </location>
</feature>
<organism evidence="4 5">
    <name type="scientific">Streptomyces spiralis</name>
    <dbReference type="NCBI Taxonomy" id="66376"/>
    <lineage>
        <taxon>Bacteria</taxon>
        <taxon>Bacillati</taxon>
        <taxon>Actinomycetota</taxon>
        <taxon>Actinomycetes</taxon>
        <taxon>Kitasatosporales</taxon>
        <taxon>Streptomycetaceae</taxon>
        <taxon>Streptomyces</taxon>
    </lineage>
</organism>
<keyword evidence="3" id="KW-1133">Transmembrane helix</keyword>
<feature type="region of interest" description="Disordered" evidence="2">
    <location>
        <begin position="61"/>
        <end position="101"/>
    </location>
</feature>
<feature type="transmembrane region" description="Helical" evidence="3">
    <location>
        <begin position="428"/>
        <end position="446"/>
    </location>
</feature>
<evidence type="ECO:0000256" key="2">
    <source>
        <dbReference type="SAM" id="MobiDB-lite"/>
    </source>
</evidence>
<feature type="region of interest" description="Disordered" evidence="2">
    <location>
        <begin position="1"/>
        <end position="24"/>
    </location>
</feature>
<keyword evidence="5" id="KW-1185">Reference proteome</keyword>
<evidence type="ECO:0000313" key="4">
    <source>
        <dbReference type="EMBL" id="GHF04714.1"/>
    </source>
</evidence>
<dbReference type="AlphaFoldDB" id="A0A919AI57"/>
<keyword evidence="1" id="KW-0175">Coiled coil</keyword>
<dbReference type="Proteomes" id="UP000641386">
    <property type="component" value="Unassembled WGS sequence"/>
</dbReference>
<feature type="region of interest" description="Disordered" evidence="2">
    <location>
        <begin position="313"/>
        <end position="374"/>
    </location>
</feature>
<evidence type="ECO:0000256" key="3">
    <source>
        <dbReference type="SAM" id="Phobius"/>
    </source>
</evidence>
<protein>
    <submittedName>
        <fullName evidence="4">Uncharacterized protein</fullName>
    </submittedName>
</protein>
<feature type="transmembrane region" description="Helical" evidence="3">
    <location>
        <begin position="397"/>
        <end position="416"/>
    </location>
</feature>
<evidence type="ECO:0000313" key="5">
    <source>
        <dbReference type="Proteomes" id="UP000641386"/>
    </source>
</evidence>
<accession>A0A919AI57</accession>
<dbReference type="EMBL" id="BNBC01000047">
    <property type="protein sequence ID" value="GHF04714.1"/>
    <property type="molecule type" value="Genomic_DNA"/>
</dbReference>
<comment type="caution">
    <text evidence="4">The sequence shown here is derived from an EMBL/GenBank/DDBJ whole genome shotgun (WGS) entry which is preliminary data.</text>
</comment>
<reference evidence="4" key="2">
    <citation type="submission" date="2020-09" db="EMBL/GenBank/DDBJ databases">
        <authorList>
            <person name="Sun Q."/>
            <person name="Ohkuma M."/>
        </authorList>
    </citation>
    <scope>NUCLEOTIDE SEQUENCE</scope>
    <source>
        <strain evidence="4">JCM 3302</strain>
    </source>
</reference>
<reference evidence="4" key="1">
    <citation type="journal article" date="2014" name="Int. J. Syst. Evol. Microbiol.">
        <title>Complete genome sequence of Corynebacterium casei LMG S-19264T (=DSM 44701T), isolated from a smear-ripened cheese.</title>
        <authorList>
            <consortium name="US DOE Joint Genome Institute (JGI-PGF)"/>
            <person name="Walter F."/>
            <person name="Albersmeier A."/>
            <person name="Kalinowski J."/>
            <person name="Ruckert C."/>
        </authorList>
    </citation>
    <scope>NUCLEOTIDE SEQUENCE</scope>
    <source>
        <strain evidence="4">JCM 3302</strain>
    </source>
</reference>
<proteinExistence type="predicted"/>
<evidence type="ECO:0000256" key="1">
    <source>
        <dbReference type="SAM" id="Coils"/>
    </source>
</evidence>